<proteinExistence type="predicted"/>
<dbReference type="Pfam" id="PF03706">
    <property type="entry name" value="LPG_synthase_TM"/>
    <property type="match status" value="1"/>
</dbReference>
<dbReference type="Proteomes" id="UP000780875">
    <property type="component" value="Unassembled WGS sequence"/>
</dbReference>
<dbReference type="EMBL" id="JAIQZJ010000017">
    <property type="protein sequence ID" value="MBZ5740814.1"/>
    <property type="molecule type" value="Genomic_DNA"/>
</dbReference>
<feature type="transmembrane region" description="Helical" evidence="6">
    <location>
        <begin position="513"/>
        <end position="532"/>
    </location>
</feature>
<evidence type="ECO:0000313" key="9">
    <source>
        <dbReference type="Proteomes" id="UP000780875"/>
    </source>
</evidence>
<feature type="transmembrane region" description="Helical" evidence="6">
    <location>
        <begin position="98"/>
        <end position="118"/>
    </location>
</feature>
<comment type="caution">
    <text evidence="7">The sequence shown here is derived from an EMBL/GenBank/DDBJ whole genome shotgun (WGS) entry which is preliminary data.</text>
</comment>
<name>A0ABS7UGT7_9ACTN</name>
<evidence type="ECO:0000256" key="5">
    <source>
        <dbReference type="ARBA" id="ARBA00023136"/>
    </source>
</evidence>
<dbReference type="PANTHER" id="PTHR39087:SF2">
    <property type="entry name" value="UPF0104 MEMBRANE PROTEIN MJ1595"/>
    <property type="match status" value="1"/>
</dbReference>
<organism evidence="7 9">
    <name type="scientific">Nocardioides mangrovi</name>
    <dbReference type="NCBI Taxonomy" id="2874580"/>
    <lineage>
        <taxon>Bacteria</taxon>
        <taxon>Bacillati</taxon>
        <taxon>Actinomycetota</taxon>
        <taxon>Actinomycetes</taxon>
        <taxon>Propionibacteriales</taxon>
        <taxon>Nocardioidaceae</taxon>
        <taxon>Nocardioides</taxon>
    </lineage>
</organism>
<feature type="transmembrane region" description="Helical" evidence="6">
    <location>
        <begin position="552"/>
        <end position="570"/>
    </location>
</feature>
<reference evidence="7 9" key="1">
    <citation type="submission" date="2021-09" db="EMBL/GenBank/DDBJ databases">
        <title>Whole genome sequence of Nocardioides sp. GBK3QG-3.</title>
        <authorList>
            <person name="Tuo L."/>
        </authorList>
    </citation>
    <scope>NUCLEOTIDE SEQUENCE [LARGE SCALE GENOMIC DNA]</scope>
    <source>
        <strain evidence="7 9">GBK3QG-3</strain>
    </source>
</reference>
<feature type="transmembrane region" description="Helical" evidence="6">
    <location>
        <begin position="734"/>
        <end position="754"/>
    </location>
</feature>
<dbReference type="RefSeq" id="WP_224124370.1">
    <property type="nucleotide sequence ID" value="NZ_JAIQZJ010000011.1"/>
</dbReference>
<evidence type="ECO:0000256" key="1">
    <source>
        <dbReference type="ARBA" id="ARBA00004651"/>
    </source>
</evidence>
<accession>A0ABS7UGT7</accession>
<dbReference type="EMBL" id="JAIQZJ010000011">
    <property type="protein sequence ID" value="MBZ5740015.1"/>
    <property type="molecule type" value="Genomic_DNA"/>
</dbReference>
<comment type="subcellular location">
    <subcellularLocation>
        <location evidence="1">Cell membrane</location>
        <topology evidence="1">Multi-pass membrane protein</topology>
    </subcellularLocation>
</comment>
<feature type="transmembrane region" description="Helical" evidence="6">
    <location>
        <begin position="674"/>
        <end position="696"/>
    </location>
</feature>
<keyword evidence="4 6" id="KW-1133">Transmembrane helix</keyword>
<keyword evidence="9" id="KW-1185">Reference proteome</keyword>
<feature type="transmembrane region" description="Helical" evidence="6">
    <location>
        <begin position="625"/>
        <end position="646"/>
    </location>
</feature>
<gene>
    <name evidence="7" type="ORF">K8U61_17705</name>
    <name evidence="8" type="ORF">K8U61_21770</name>
</gene>
<feature type="transmembrane region" description="Helical" evidence="6">
    <location>
        <begin position="138"/>
        <end position="155"/>
    </location>
</feature>
<feature type="transmembrane region" description="Helical" evidence="6">
    <location>
        <begin position="64"/>
        <end position="86"/>
    </location>
</feature>
<evidence type="ECO:0000256" key="4">
    <source>
        <dbReference type="ARBA" id="ARBA00022989"/>
    </source>
</evidence>
<evidence type="ECO:0000256" key="3">
    <source>
        <dbReference type="ARBA" id="ARBA00022692"/>
    </source>
</evidence>
<protein>
    <submittedName>
        <fullName evidence="7">Flippase-like domain-containing protein</fullName>
    </submittedName>
</protein>
<dbReference type="PANTHER" id="PTHR39087">
    <property type="entry name" value="UPF0104 MEMBRANE PROTEIN MJ1595"/>
    <property type="match status" value="1"/>
</dbReference>
<keyword evidence="2" id="KW-1003">Cell membrane</keyword>
<sequence length="782" mass="81016">MAEPVVPARFFVRGANLSRRPVDLTLLVVGVLVALSCVRAAVDRGSLDSAVRHVADDLPRWVTTLFDISYALGTVYVGLVAVAVVLTLPRRGRLPITLVVAVGIAIGATLVASLLAGAGLPELDPGPVRAGSPHGFPTLRVAMVTAALLALRPWVVLSYRRLHVLVVSVQCVAAWAIGIAGPTDVLGALAIGVAGASAALILFGSPAGHPELGQVTGSLRGLGLELTDLRFAEEQPWGARLLLATAPDGAPVLVKVYGRDATDAHRAARWWRMLLYRDQTAPQATRLQLVEHEALVTILADRALVGVDDVLAAAESDGDAIIVLGAPAEPLSGVPEVDDATLRSVWETVGRLHGAGLTHGGLTLDRVAATERGVVLSGFADGTVAAGDAERAQELATLLTAVAHQVGPDRAVDGAVEVLGAAPVAAAVPYLQRAALPRPLRSADGMKQLLGDLQTTVVDRTGTEPPPPAEITRVSWGGLLQTALILVAAYALLSTLVGLDWATVWDTWRNATWAWVVIGLVIAQVTSVADSVTTMSAVTTRLPLLPLVQLQYAIKTVGLAISATVGRVALNTSLFRRYGEGPAAAVTASALDSFAGALCNVLVVAVGLLFAQSLPDFALSSPTDLGKIVLALAVAVGISVVVVAAVPKLRARVVLVVRSGWEALSVVTQSPTRALVLVGSNLASLLITAVAMACMVEGLQPSLPYTQVLFVTAAAALFASIIPVPGNVGVGEAAIAAGLVAMGMDSGPAFAIAVTQRIATSYLPPVYGAWALRWLRREDYVD</sequence>
<feature type="transmembrane region" description="Helical" evidence="6">
    <location>
        <begin position="708"/>
        <end position="728"/>
    </location>
</feature>
<evidence type="ECO:0000256" key="2">
    <source>
        <dbReference type="ARBA" id="ARBA00022475"/>
    </source>
</evidence>
<keyword evidence="5 6" id="KW-0472">Membrane</keyword>
<evidence type="ECO:0000256" key="6">
    <source>
        <dbReference type="SAM" id="Phobius"/>
    </source>
</evidence>
<keyword evidence="3 6" id="KW-0812">Transmembrane</keyword>
<dbReference type="InterPro" id="IPR022791">
    <property type="entry name" value="L-PG_synthase/AglD"/>
</dbReference>
<feature type="transmembrane region" description="Helical" evidence="6">
    <location>
        <begin position="474"/>
        <end position="493"/>
    </location>
</feature>
<evidence type="ECO:0000313" key="7">
    <source>
        <dbReference type="EMBL" id="MBZ5740015.1"/>
    </source>
</evidence>
<evidence type="ECO:0000313" key="8">
    <source>
        <dbReference type="EMBL" id="MBZ5740814.1"/>
    </source>
</evidence>
<feature type="transmembrane region" description="Helical" evidence="6">
    <location>
        <begin position="590"/>
        <end position="613"/>
    </location>
</feature>